<comment type="catalytic activity">
    <reaction evidence="9 10 11">
        <text>adenosine(37) in tRNA + dimethylallyl diphosphate = N(6)-dimethylallyladenosine(37) in tRNA + diphosphate</text>
        <dbReference type="Rhea" id="RHEA:26482"/>
        <dbReference type="Rhea" id="RHEA-COMP:10162"/>
        <dbReference type="Rhea" id="RHEA-COMP:10375"/>
        <dbReference type="ChEBI" id="CHEBI:33019"/>
        <dbReference type="ChEBI" id="CHEBI:57623"/>
        <dbReference type="ChEBI" id="CHEBI:74411"/>
        <dbReference type="ChEBI" id="CHEBI:74415"/>
        <dbReference type="EC" id="2.5.1.75"/>
    </reaction>
</comment>
<evidence type="ECO:0000256" key="8">
    <source>
        <dbReference type="ARBA" id="ARBA00022842"/>
    </source>
</evidence>
<dbReference type="RefSeq" id="WP_005582740.1">
    <property type="nucleotide sequence ID" value="NZ_LT669839.1"/>
</dbReference>
<evidence type="ECO:0000256" key="9">
    <source>
        <dbReference type="ARBA" id="ARBA00049563"/>
    </source>
</evidence>
<evidence type="ECO:0000256" key="1">
    <source>
        <dbReference type="ARBA" id="ARBA00001946"/>
    </source>
</evidence>
<evidence type="ECO:0000256" key="11">
    <source>
        <dbReference type="RuleBase" id="RU003783"/>
    </source>
</evidence>
<proteinExistence type="inferred from homology"/>
<dbReference type="NCBIfam" id="TIGR00174">
    <property type="entry name" value="miaA"/>
    <property type="match status" value="1"/>
</dbReference>
<dbReference type="GO" id="GO:0052381">
    <property type="term" value="F:tRNA dimethylallyltransferase activity"/>
    <property type="evidence" value="ECO:0007669"/>
    <property type="project" value="UniProtKB-UniRule"/>
</dbReference>
<reference evidence="14 15" key="1">
    <citation type="submission" date="2016-11" db="EMBL/GenBank/DDBJ databases">
        <authorList>
            <person name="Manzoor S."/>
        </authorList>
    </citation>
    <scope>NUCLEOTIDE SEQUENCE [LARGE SCALE GENOMIC DNA]</scope>
    <source>
        <strain evidence="14">Clostridium ultunense strain Esp</strain>
    </source>
</reference>
<evidence type="ECO:0000256" key="10">
    <source>
        <dbReference type="HAMAP-Rule" id="MF_00185"/>
    </source>
</evidence>
<feature type="region of interest" description="Interaction with substrate tRNA" evidence="10">
    <location>
        <begin position="37"/>
        <end position="40"/>
    </location>
</feature>
<keyword evidence="5 10" id="KW-0819">tRNA processing</keyword>
<dbReference type="InterPro" id="IPR039657">
    <property type="entry name" value="Dimethylallyltransferase"/>
</dbReference>
<dbReference type="OrthoDB" id="9776390at2"/>
<dbReference type="EMBL" id="LT669839">
    <property type="protein sequence ID" value="SHD77096.1"/>
    <property type="molecule type" value="Genomic_DNA"/>
</dbReference>
<dbReference type="GO" id="GO:0006400">
    <property type="term" value="P:tRNA modification"/>
    <property type="evidence" value="ECO:0007669"/>
    <property type="project" value="TreeGrafter"/>
</dbReference>
<dbReference type="Gene3D" id="3.40.50.300">
    <property type="entry name" value="P-loop containing nucleotide triphosphate hydrolases"/>
    <property type="match status" value="1"/>
</dbReference>
<comment type="subunit">
    <text evidence="10">Monomer.</text>
</comment>
<evidence type="ECO:0000256" key="4">
    <source>
        <dbReference type="ARBA" id="ARBA00022679"/>
    </source>
</evidence>
<evidence type="ECO:0000256" key="3">
    <source>
        <dbReference type="ARBA" id="ARBA00005842"/>
    </source>
</evidence>
<keyword evidence="7 10" id="KW-0067">ATP-binding</keyword>
<dbReference type="Proteomes" id="UP000245423">
    <property type="component" value="Chromosome 1"/>
</dbReference>
<dbReference type="PANTHER" id="PTHR11088:SF60">
    <property type="entry name" value="TRNA DIMETHYLALLYLTRANSFERASE"/>
    <property type="match status" value="1"/>
</dbReference>
<keyword evidence="4 10" id="KW-0808">Transferase</keyword>
<feature type="binding site" evidence="10">
    <location>
        <begin position="14"/>
        <end position="19"/>
    </location>
    <ligand>
        <name>substrate</name>
    </ligand>
</feature>
<evidence type="ECO:0000313" key="15">
    <source>
        <dbReference type="Proteomes" id="UP000245423"/>
    </source>
</evidence>
<dbReference type="EC" id="2.5.1.75" evidence="10"/>
<feature type="binding site" evidence="10">
    <location>
        <begin position="12"/>
        <end position="19"/>
    </location>
    <ligand>
        <name>ATP</name>
        <dbReference type="ChEBI" id="CHEBI:30616"/>
    </ligand>
</feature>
<dbReference type="InterPro" id="IPR027417">
    <property type="entry name" value="P-loop_NTPase"/>
</dbReference>
<dbReference type="HOGENOM" id="CLU_032616_0_1_9"/>
<dbReference type="GO" id="GO:0005524">
    <property type="term" value="F:ATP binding"/>
    <property type="evidence" value="ECO:0007669"/>
    <property type="project" value="UniProtKB-UniRule"/>
</dbReference>
<sequence length="317" mass="37193">METKKDLLALVGPTAVGKTALSIDLAKKINGEIISSDSMQIYKYMDIGTAKIRKEEMEDIPHYLIDIVYPDEEFTVADYKYNAEKYINEINNAGKMPIIVGGTGLYLNSLVYELKFTRVEPNEKFRKKYNEIADIHGNQYLFEKLCKVDEISAKRINPNDRKRIIRALEIYYETGKPMSYYNKDFRKEVDKYNLAMIGLTMDRTTLYSRINKRVDMMIIEGLVEEVNKLLAMGYNKELVSMQGIGYKEIIWYLEGNLSLNEAIEILKRNTRRFAKRQLTWFKRDDRIYWININHYNSIADVSSHIIKYINKFCNLNI</sequence>
<name>M1YRA0_9FIRM</name>
<keyword evidence="15" id="KW-1185">Reference proteome</keyword>
<protein>
    <recommendedName>
        <fullName evidence="10">tRNA dimethylallyltransferase</fullName>
        <ecNumber evidence="10">2.5.1.75</ecNumber>
    </recommendedName>
    <alternativeName>
        <fullName evidence="10">Dimethylallyl diphosphate:tRNA dimethylallyltransferase</fullName>
        <shortName evidence="10">DMAPP:tRNA dimethylallyltransferase</shortName>
        <shortName evidence="10">DMATase</shortName>
    </alternativeName>
    <alternativeName>
        <fullName evidence="10">Isopentenyl-diphosphate:tRNA isopentenyltransferase</fullName>
        <shortName evidence="10">IPP transferase</shortName>
        <shortName evidence="10">IPPT</shortName>
        <shortName evidence="10">IPTase</shortName>
    </alternativeName>
</protein>
<dbReference type="SUPFAM" id="SSF52540">
    <property type="entry name" value="P-loop containing nucleoside triphosphate hydrolases"/>
    <property type="match status" value="2"/>
</dbReference>
<dbReference type="AlphaFoldDB" id="M1YRA0"/>
<dbReference type="Gene3D" id="1.10.20.140">
    <property type="match status" value="1"/>
</dbReference>
<evidence type="ECO:0000256" key="6">
    <source>
        <dbReference type="ARBA" id="ARBA00022741"/>
    </source>
</evidence>
<evidence type="ECO:0000313" key="14">
    <source>
        <dbReference type="EMBL" id="SHD77096.1"/>
    </source>
</evidence>
<gene>
    <name evidence="10 14" type="primary">miaA</name>
    <name evidence="14" type="ORF">CUESP1_1733</name>
</gene>
<comment type="similarity">
    <text evidence="3 10 13">Belongs to the IPP transferase family.</text>
</comment>
<keyword evidence="6 10" id="KW-0547">Nucleotide-binding</keyword>
<evidence type="ECO:0000256" key="13">
    <source>
        <dbReference type="RuleBase" id="RU003785"/>
    </source>
</evidence>
<evidence type="ECO:0000256" key="7">
    <source>
        <dbReference type="ARBA" id="ARBA00022840"/>
    </source>
</evidence>
<feature type="site" description="Interaction with substrate tRNA" evidence="10">
    <location>
        <position position="126"/>
    </location>
</feature>
<evidence type="ECO:0000256" key="2">
    <source>
        <dbReference type="ARBA" id="ARBA00003213"/>
    </source>
</evidence>
<keyword evidence="8 10" id="KW-0460">Magnesium</keyword>
<evidence type="ECO:0000256" key="5">
    <source>
        <dbReference type="ARBA" id="ARBA00022694"/>
    </source>
</evidence>
<dbReference type="InterPro" id="IPR018022">
    <property type="entry name" value="IPT"/>
</dbReference>
<organism evidence="14 15">
    <name type="scientific">[Clostridium] ultunense Esp</name>
    <dbReference type="NCBI Taxonomy" id="1288971"/>
    <lineage>
        <taxon>Bacteria</taxon>
        <taxon>Bacillati</taxon>
        <taxon>Bacillota</taxon>
        <taxon>Tissierellia</taxon>
        <taxon>Tissierellales</taxon>
        <taxon>Tepidimicrobiaceae</taxon>
        <taxon>Schnuerera</taxon>
    </lineage>
</organism>
<accession>M1YRA0</accession>
<dbReference type="HAMAP" id="MF_00185">
    <property type="entry name" value="IPP_trans"/>
    <property type="match status" value="1"/>
</dbReference>
<dbReference type="PANTHER" id="PTHR11088">
    <property type="entry name" value="TRNA DIMETHYLALLYLTRANSFERASE"/>
    <property type="match status" value="1"/>
</dbReference>
<evidence type="ECO:0000256" key="12">
    <source>
        <dbReference type="RuleBase" id="RU003784"/>
    </source>
</evidence>
<comment type="function">
    <text evidence="2 10 12">Catalyzes the transfer of a dimethylallyl group onto the adenine at position 37 in tRNAs that read codons beginning with uridine, leading to the formation of N6-(dimethylallyl)adenosine (i(6)A).</text>
</comment>
<feature type="site" description="Interaction with substrate tRNA" evidence="10">
    <location>
        <position position="103"/>
    </location>
</feature>
<dbReference type="Pfam" id="PF01715">
    <property type="entry name" value="IPPT"/>
    <property type="match status" value="1"/>
</dbReference>
<comment type="cofactor">
    <cofactor evidence="1 10">
        <name>Mg(2+)</name>
        <dbReference type="ChEBI" id="CHEBI:18420"/>
    </cofactor>
</comment>
<comment type="caution">
    <text evidence="10">Lacks conserved residue(s) required for the propagation of feature annotation.</text>
</comment>